<dbReference type="KEGG" id="tsy:THSYN_19700"/>
<dbReference type="RefSeq" id="WP_100920653.1">
    <property type="nucleotide sequence ID" value="NZ_CP020370.1"/>
</dbReference>
<feature type="region of interest" description="Disordered" evidence="1">
    <location>
        <begin position="1"/>
        <end position="27"/>
    </location>
</feature>
<dbReference type="Proteomes" id="UP000232638">
    <property type="component" value="Chromosome"/>
</dbReference>
<reference evidence="2 3" key="1">
    <citation type="submission" date="2017-03" db="EMBL/GenBank/DDBJ databases">
        <title>Complete genome sequence of Candidatus 'Thiodictyon syntrophicum' sp. nov. strain Cad16T, a photolithoautotroph purple sulfur bacterium isolated from an alpine meromictic lake.</title>
        <authorList>
            <person name="Luedin S.M."/>
            <person name="Pothier J.F."/>
            <person name="Danza F."/>
            <person name="Storelli N."/>
            <person name="Wittwer M."/>
            <person name="Tonolla M."/>
        </authorList>
    </citation>
    <scope>NUCLEOTIDE SEQUENCE [LARGE SCALE GENOMIC DNA]</scope>
    <source>
        <strain evidence="2 3">Cad16T</strain>
    </source>
</reference>
<organism evidence="2 3">
    <name type="scientific">Candidatus Thiodictyon syntrophicum</name>
    <dbReference type="NCBI Taxonomy" id="1166950"/>
    <lineage>
        <taxon>Bacteria</taxon>
        <taxon>Pseudomonadati</taxon>
        <taxon>Pseudomonadota</taxon>
        <taxon>Gammaproteobacteria</taxon>
        <taxon>Chromatiales</taxon>
        <taxon>Chromatiaceae</taxon>
        <taxon>Thiodictyon</taxon>
    </lineage>
</organism>
<evidence type="ECO:0000313" key="3">
    <source>
        <dbReference type="Proteomes" id="UP000232638"/>
    </source>
</evidence>
<proteinExistence type="predicted"/>
<evidence type="ECO:0000313" key="2">
    <source>
        <dbReference type="EMBL" id="AUB82949.1"/>
    </source>
</evidence>
<dbReference type="AlphaFoldDB" id="A0A2K8UBZ0"/>
<gene>
    <name evidence="2" type="ORF">THSYN_19700</name>
</gene>
<sequence length="269" mass="28576">MSVDLGVTSYSDLRSEPPLTSPSVPGSGPLRHTIVLFGGWGGVIDGGDPLPQQDPSGAARLAEQVRQVALGQRMLGMDLLVRAYQGSLVFTSGAAGADRDIAARFDPRAQLIVYGYSAGVSDALNLVWSLWQNRTFYDTGARRFLGMFAGGGSATVGYVRVDRLITVDGAVGPTSSLMFRRIPPNVRRNLNLHQIHPSSIGSHGGPNEAHNTRATLVQNRDLSNRYRGRPSSAHASMDEDTLLEVLECICGAIGCEAQPAVLPPGQVAA</sequence>
<evidence type="ECO:0000256" key="1">
    <source>
        <dbReference type="SAM" id="MobiDB-lite"/>
    </source>
</evidence>
<name>A0A2K8UBZ0_9GAMM</name>
<dbReference type="EMBL" id="CP020370">
    <property type="protein sequence ID" value="AUB82949.1"/>
    <property type="molecule type" value="Genomic_DNA"/>
</dbReference>
<keyword evidence="3" id="KW-1185">Reference proteome</keyword>
<accession>A0A2K8UBZ0</accession>
<dbReference type="OrthoDB" id="9823230at2"/>
<protein>
    <submittedName>
        <fullName evidence="2">Uncharacterized protein</fullName>
    </submittedName>
</protein>